<dbReference type="RefSeq" id="WP_174497720.1">
    <property type="nucleotide sequence ID" value="NZ_CADDWK010000018.1"/>
</dbReference>
<sequence length="76" mass="8991">MSIKYSCRHCGNKIGQIEHKEIEEEKLGLNELSNEERYEMINYQNNGDVEVKTICEHCEETLNQNPSYHELDTFIQ</sequence>
<dbReference type="AlphaFoldDB" id="A0A841QAJ5"/>
<dbReference type="EMBL" id="JACHGH010000017">
    <property type="protein sequence ID" value="MBB6455247.1"/>
    <property type="molecule type" value="Genomic_DNA"/>
</dbReference>
<dbReference type="Proteomes" id="UP000581688">
    <property type="component" value="Unassembled WGS sequence"/>
</dbReference>
<evidence type="ECO:0008006" key="3">
    <source>
        <dbReference type="Google" id="ProtNLM"/>
    </source>
</evidence>
<comment type="caution">
    <text evidence="1">The sequence shown here is derived from an EMBL/GenBank/DDBJ whole genome shotgun (WGS) entry which is preliminary data.</text>
</comment>
<gene>
    <name evidence="1" type="ORF">HNQ94_003744</name>
</gene>
<evidence type="ECO:0000313" key="2">
    <source>
        <dbReference type="Proteomes" id="UP000581688"/>
    </source>
</evidence>
<organism evidence="1 2">
    <name type="scientific">Salirhabdus euzebyi</name>
    <dbReference type="NCBI Taxonomy" id="394506"/>
    <lineage>
        <taxon>Bacteria</taxon>
        <taxon>Bacillati</taxon>
        <taxon>Bacillota</taxon>
        <taxon>Bacilli</taxon>
        <taxon>Bacillales</taxon>
        <taxon>Bacillaceae</taxon>
        <taxon>Salirhabdus</taxon>
    </lineage>
</organism>
<accession>A0A841QAJ5</accession>
<dbReference type="Pfam" id="PF10955">
    <property type="entry name" value="Fin"/>
    <property type="match status" value="1"/>
</dbReference>
<name>A0A841QAJ5_9BACI</name>
<reference evidence="1 2" key="1">
    <citation type="submission" date="2020-08" db="EMBL/GenBank/DDBJ databases">
        <title>Genomic Encyclopedia of Type Strains, Phase IV (KMG-IV): sequencing the most valuable type-strain genomes for metagenomic binning, comparative biology and taxonomic classification.</title>
        <authorList>
            <person name="Goeker M."/>
        </authorList>
    </citation>
    <scope>NUCLEOTIDE SEQUENCE [LARGE SCALE GENOMIC DNA]</scope>
    <source>
        <strain evidence="1 2">DSM 19612</strain>
    </source>
</reference>
<dbReference type="GO" id="GO:0010468">
    <property type="term" value="P:regulation of gene expression"/>
    <property type="evidence" value="ECO:0007669"/>
    <property type="project" value="InterPro"/>
</dbReference>
<evidence type="ECO:0000313" key="1">
    <source>
        <dbReference type="EMBL" id="MBB6455247.1"/>
    </source>
</evidence>
<keyword evidence="2" id="KW-1185">Reference proteome</keyword>
<protein>
    <recommendedName>
        <fullName evidence="3">Anti-sigma-F factor Fin family protein</fullName>
    </recommendedName>
</protein>
<dbReference type="InterPro" id="IPR020115">
    <property type="entry name" value="Fin"/>
</dbReference>
<proteinExistence type="predicted"/>